<dbReference type="Gene3D" id="2.10.230.10">
    <property type="entry name" value="Heat shock protein DnaJ, cysteine-rich domain"/>
    <property type="match status" value="1"/>
</dbReference>
<dbReference type="Pfam" id="PF00226">
    <property type="entry name" value="DnaJ"/>
    <property type="match status" value="1"/>
</dbReference>
<feature type="repeat" description="CXXCXGXG motif" evidence="11">
    <location>
        <begin position="182"/>
        <end position="189"/>
    </location>
</feature>
<keyword evidence="8 11" id="KW-0143">Chaperone</keyword>
<dbReference type="Pfam" id="PF00684">
    <property type="entry name" value="DnaJ_CXXCXGXG"/>
    <property type="match status" value="1"/>
</dbReference>
<keyword evidence="5 11" id="KW-0863">Zinc-finger</keyword>
<evidence type="ECO:0000256" key="12">
    <source>
        <dbReference type="PROSITE-ProRule" id="PRU00546"/>
    </source>
</evidence>
<comment type="subcellular location">
    <subcellularLocation>
        <location evidence="11">Cytoplasm</location>
    </subcellularLocation>
</comment>
<evidence type="ECO:0000256" key="1">
    <source>
        <dbReference type="ARBA" id="ARBA00022490"/>
    </source>
</evidence>
<dbReference type="GO" id="GO:0008270">
    <property type="term" value="F:zinc ion binding"/>
    <property type="evidence" value="ECO:0007669"/>
    <property type="project" value="UniProtKB-UniRule"/>
</dbReference>
<keyword evidence="4 11" id="KW-0677">Repeat</keyword>
<dbReference type="SUPFAM" id="SSF46565">
    <property type="entry name" value="Chaperone J-domain"/>
    <property type="match status" value="1"/>
</dbReference>
<keyword evidence="3 11" id="KW-0479">Metal-binding</keyword>
<dbReference type="InterPro" id="IPR036869">
    <property type="entry name" value="J_dom_sf"/>
</dbReference>
<evidence type="ECO:0000256" key="2">
    <source>
        <dbReference type="ARBA" id="ARBA00022705"/>
    </source>
</evidence>
<proteinExistence type="inferred from homology"/>
<dbReference type="Gene3D" id="1.10.287.110">
    <property type="entry name" value="DnaJ domain"/>
    <property type="match status" value="1"/>
</dbReference>
<dbReference type="InterPro" id="IPR012724">
    <property type="entry name" value="DnaJ"/>
</dbReference>
<comment type="function">
    <text evidence="11">Participates actively in the response to hyperosmotic and heat shock by preventing the aggregation of stress-denatured proteins and by disaggregating proteins, also in an autonomous, DnaK-independent fashion. Unfolded proteins bind initially to DnaJ; upon interaction with the DnaJ-bound protein, DnaK hydrolyzes its bound ATP, resulting in the formation of a stable complex. GrpE releases ADP from DnaK; ATP binding to DnaK triggers the release of the substrate protein, thus completing the reaction cycle. Several rounds of ATP-dependent interactions between DnaJ, DnaK and GrpE are required for fully efficient folding. Also involved, together with DnaK and GrpE, in the DNA replication of plasmids through activation of initiation proteins.</text>
</comment>
<dbReference type="CDD" id="cd06257">
    <property type="entry name" value="DnaJ"/>
    <property type="match status" value="1"/>
</dbReference>
<comment type="subunit">
    <text evidence="11">Homodimer.</text>
</comment>
<dbReference type="EMBL" id="VBAP01000009">
    <property type="protein sequence ID" value="TMI76903.1"/>
    <property type="molecule type" value="Genomic_DNA"/>
</dbReference>
<evidence type="ECO:0000256" key="6">
    <source>
        <dbReference type="ARBA" id="ARBA00022833"/>
    </source>
</evidence>
<evidence type="ECO:0000256" key="9">
    <source>
        <dbReference type="ARBA" id="ARBA00061004"/>
    </source>
</evidence>
<dbReference type="SUPFAM" id="SSF57938">
    <property type="entry name" value="DnaJ/Hsp40 cysteine-rich domain"/>
    <property type="match status" value="1"/>
</dbReference>
<dbReference type="PROSITE" id="PS00636">
    <property type="entry name" value="DNAJ_1"/>
    <property type="match status" value="1"/>
</dbReference>
<evidence type="ECO:0000313" key="16">
    <source>
        <dbReference type="EMBL" id="TMI76903.1"/>
    </source>
</evidence>
<keyword evidence="1 11" id="KW-0963">Cytoplasm</keyword>
<dbReference type="PANTHER" id="PTHR43096:SF48">
    <property type="entry name" value="CHAPERONE PROTEIN DNAJ"/>
    <property type="match status" value="1"/>
</dbReference>
<dbReference type="PRINTS" id="PR00625">
    <property type="entry name" value="JDOMAIN"/>
</dbReference>
<feature type="binding site" evidence="11">
    <location>
        <position position="199"/>
    </location>
    <ligand>
        <name>Zn(2+)</name>
        <dbReference type="ChEBI" id="CHEBI:29105"/>
        <label>1</label>
    </ligand>
</feature>
<keyword evidence="7 11" id="KW-0346">Stress response</keyword>
<dbReference type="Gene3D" id="2.60.260.20">
    <property type="entry name" value="Urease metallochaperone UreE, N-terminal domain"/>
    <property type="match status" value="2"/>
</dbReference>
<feature type="binding site" evidence="11">
    <location>
        <position position="185"/>
    </location>
    <ligand>
        <name>Zn(2+)</name>
        <dbReference type="ChEBI" id="CHEBI:29105"/>
        <label>2</label>
    </ligand>
</feature>
<evidence type="ECO:0000259" key="15">
    <source>
        <dbReference type="PROSITE" id="PS51188"/>
    </source>
</evidence>
<dbReference type="CDD" id="cd10719">
    <property type="entry name" value="DnaJ_zf"/>
    <property type="match status" value="1"/>
</dbReference>
<feature type="repeat" description="CXXCXGXG motif" evidence="11">
    <location>
        <begin position="196"/>
        <end position="203"/>
    </location>
</feature>
<comment type="cofactor">
    <cofactor evidence="11">
        <name>Zn(2+)</name>
        <dbReference type="ChEBI" id="CHEBI:29105"/>
    </cofactor>
    <text evidence="11">Binds 2 Zn(2+) ions per monomer.</text>
</comment>
<feature type="zinc finger region" description="CR-type" evidence="12">
    <location>
        <begin position="126"/>
        <end position="208"/>
    </location>
</feature>
<evidence type="ECO:0000256" key="7">
    <source>
        <dbReference type="ARBA" id="ARBA00023016"/>
    </source>
</evidence>
<dbReference type="FunFam" id="2.60.260.20:FF:000005">
    <property type="entry name" value="Chaperone protein dnaJ 1, mitochondrial"/>
    <property type="match status" value="1"/>
</dbReference>
<comment type="caution">
    <text evidence="16">The sequence shown here is derived from an EMBL/GenBank/DDBJ whole genome shotgun (WGS) entry which is preliminary data.</text>
</comment>
<dbReference type="InterPro" id="IPR001305">
    <property type="entry name" value="HSP_DnaJ_Cys-rich_dom"/>
</dbReference>
<dbReference type="SUPFAM" id="SSF49493">
    <property type="entry name" value="HSP40/DnaJ peptide-binding domain"/>
    <property type="match status" value="2"/>
</dbReference>
<dbReference type="HAMAP" id="MF_01152">
    <property type="entry name" value="DnaJ"/>
    <property type="match status" value="1"/>
</dbReference>
<evidence type="ECO:0000256" key="3">
    <source>
        <dbReference type="ARBA" id="ARBA00022723"/>
    </source>
</evidence>
<protein>
    <recommendedName>
        <fullName evidence="10 11">Chaperone protein DnaJ</fullName>
    </recommendedName>
</protein>
<dbReference type="GO" id="GO:0005524">
    <property type="term" value="F:ATP binding"/>
    <property type="evidence" value="ECO:0007669"/>
    <property type="project" value="InterPro"/>
</dbReference>
<dbReference type="Proteomes" id="UP000318834">
    <property type="component" value="Unassembled WGS sequence"/>
</dbReference>
<dbReference type="PANTHER" id="PTHR43096">
    <property type="entry name" value="DNAJ HOMOLOG 1, MITOCHONDRIAL-RELATED"/>
    <property type="match status" value="1"/>
</dbReference>
<dbReference type="Pfam" id="PF01556">
    <property type="entry name" value="DnaJ_C"/>
    <property type="match status" value="1"/>
</dbReference>
<feature type="region of interest" description="Disordered" evidence="13">
    <location>
        <begin position="348"/>
        <end position="367"/>
    </location>
</feature>
<dbReference type="GO" id="GO:0009408">
    <property type="term" value="P:response to heat"/>
    <property type="evidence" value="ECO:0007669"/>
    <property type="project" value="InterPro"/>
</dbReference>
<gene>
    <name evidence="11 16" type="primary">dnaJ</name>
    <name evidence="16" type="ORF">E6H05_02560</name>
</gene>
<dbReference type="GO" id="GO:0031072">
    <property type="term" value="F:heat shock protein binding"/>
    <property type="evidence" value="ECO:0007669"/>
    <property type="project" value="InterPro"/>
</dbReference>
<feature type="compositionally biased region" description="Basic residues" evidence="13">
    <location>
        <begin position="348"/>
        <end position="358"/>
    </location>
</feature>
<dbReference type="SMART" id="SM00271">
    <property type="entry name" value="DnaJ"/>
    <property type="match status" value="1"/>
</dbReference>
<evidence type="ECO:0000256" key="8">
    <source>
        <dbReference type="ARBA" id="ARBA00023186"/>
    </source>
</evidence>
<dbReference type="GO" id="GO:0051082">
    <property type="term" value="F:unfolded protein binding"/>
    <property type="evidence" value="ECO:0007669"/>
    <property type="project" value="UniProtKB-UniRule"/>
</dbReference>
<evidence type="ECO:0000256" key="4">
    <source>
        <dbReference type="ARBA" id="ARBA00022737"/>
    </source>
</evidence>
<feature type="binding site" evidence="11">
    <location>
        <position position="182"/>
    </location>
    <ligand>
        <name>Zn(2+)</name>
        <dbReference type="ChEBI" id="CHEBI:29105"/>
        <label>2</label>
    </ligand>
</feature>
<dbReference type="FunFam" id="2.10.230.10:FF:000002">
    <property type="entry name" value="Molecular chaperone DnaJ"/>
    <property type="match status" value="1"/>
</dbReference>
<comment type="domain">
    <text evidence="11">The J domain is necessary and sufficient to stimulate DnaK ATPase activity. Zinc center 1 plays an important role in the autonomous, DnaK-independent chaperone activity of DnaJ. Zinc center 2 is essential for interaction with DnaK and for DnaJ activity.</text>
</comment>
<feature type="binding site" evidence="11">
    <location>
        <position position="159"/>
    </location>
    <ligand>
        <name>Zn(2+)</name>
        <dbReference type="ChEBI" id="CHEBI:29105"/>
        <label>2</label>
    </ligand>
</feature>
<feature type="repeat" description="CXXCXGXG motif" evidence="11">
    <location>
        <begin position="139"/>
        <end position="146"/>
    </location>
</feature>
<evidence type="ECO:0000256" key="10">
    <source>
        <dbReference type="ARBA" id="ARBA00067609"/>
    </source>
</evidence>
<evidence type="ECO:0000259" key="14">
    <source>
        <dbReference type="PROSITE" id="PS50076"/>
    </source>
</evidence>
<dbReference type="InterPro" id="IPR036410">
    <property type="entry name" value="HSP_DnaJ_Cys-rich_dom_sf"/>
</dbReference>
<evidence type="ECO:0000256" key="5">
    <source>
        <dbReference type="ARBA" id="ARBA00022771"/>
    </source>
</evidence>
<reference evidence="16 17" key="1">
    <citation type="journal article" date="2019" name="Nat. Microbiol.">
        <title>Mediterranean grassland soil C-N compound turnover is dependent on rainfall and depth, and is mediated by genomically divergent microorganisms.</title>
        <authorList>
            <person name="Diamond S."/>
            <person name="Andeer P.F."/>
            <person name="Li Z."/>
            <person name="Crits-Christoph A."/>
            <person name="Burstein D."/>
            <person name="Anantharaman K."/>
            <person name="Lane K.R."/>
            <person name="Thomas B.C."/>
            <person name="Pan C."/>
            <person name="Northen T.R."/>
            <person name="Banfield J.F."/>
        </authorList>
    </citation>
    <scope>NUCLEOTIDE SEQUENCE [LARGE SCALE GENOMIC DNA]</scope>
    <source>
        <strain evidence="16">NP_8</strain>
    </source>
</reference>
<dbReference type="NCBIfam" id="TIGR02349">
    <property type="entry name" value="DnaJ_bact"/>
    <property type="match status" value="1"/>
</dbReference>
<dbReference type="InterPro" id="IPR008971">
    <property type="entry name" value="HSP40/DnaJ_pept-bd"/>
</dbReference>
<feature type="repeat" description="CXXCXGXG motif" evidence="11">
    <location>
        <begin position="156"/>
        <end position="163"/>
    </location>
</feature>
<evidence type="ECO:0000256" key="11">
    <source>
        <dbReference type="HAMAP-Rule" id="MF_01152"/>
    </source>
</evidence>
<keyword evidence="6 11" id="KW-0862">Zinc</keyword>
<feature type="domain" description="J" evidence="14">
    <location>
        <begin position="3"/>
        <end position="68"/>
    </location>
</feature>
<feature type="binding site" evidence="11">
    <location>
        <position position="156"/>
    </location>
    <ligand>
        <name>Zn(2+)</name>
        <dbReference type="ChEBI" id="CHEBI:29105"/>
        <label>2</label>
    </ligand>
</feature>
<dbReference type="InterPro" id="IPR001623">
    <property type="entry name" value="DnaJ_domain"/>
</dbReference>
<dbReference type="GO" id="GO:0005737">
    <property type="term" value="C:cytoplasm"/>
    <property type="evidence" value="ECO:0007669"/>
    <property type="project" value="UniProtKB-SubCell"/>
</dbReference>
<dbReference type="PROSITE" id="PS50076">
    <property type="entry name" value="DNAJ_2"/>
    <property type="match status" value="1"/>
</dbReference>
<feature type="binding site" evidence="11">
    <location>
        <position position="139"/>
    </location>
    <ligand>
        <name>Zn(2+)</name>
        <dbReference type="ChEBI" id="CHEBI:29105"/>
        <label>1</label>
    </ligand>
</feature>
<dbReference type="InterPro" id="IPR002939">
    <property type="entry name" value="DnaJ_C"/>
</dbReference>
<feature type="domain" description="CR-type" evidence="15">
    <location>
        <begin position="126"/>
        <end position="208"/>
    </location>
</feature>
<sequence length="367" mass="40414">MPDFYQILGVDRNATQDEIKRAFRQLAREHHPDVRKDDPKANERFKEINEAYQVLSDPQRRAQYDRFGTVQHVPADDVPGGGFGPFDDIFDMFFGRRAAGVDRDAPEAGADLRYDLELSLEEAATGVEKTIEIERLETCPRCFGTGAERGSTPEQCPTCGGRGEVRRSQRTVFGSFTQISTCHTCGGTGTILRHPCTQCRGSGRAAAKRTVTVSIPPGVDSGMRLRIGGEGEAGLRGGPRGDLYVFIHVRPHPVFQRQGTDLYCTVPITIYQAALGDEIEVPTLEGPITRTVSAGAQSGTVITVKGKGMADARGNRGDLHVRLDVRVPTDLTDEERTLLRQLATLRGHSMKPQRRKKISDKVKDLLQ</sequence>
<dbReference type="NCBIfam" id="NF008035">
    <property type="entry name" value="PRK10767.1"/>
    <property type="match status" value="1"/>
</dbReference>
<accession>A0A537J050</accession>
<comment type="similarity">
    <text evidence="9 11">Belongs to the DnaJ family.</text>
</comment>
<dbReference type="PROSITE" id="PS51188">
    <property type="entry name" value="ZF_CR"/>
    <property type="match status" value="1"/>
</dbReference>
<dbReference type="CDD" id="cd10747">
    <property type="entry name" value="DnaJ_C"/>
    <property type="match status" value="1"/>
</dbReference>
<evidence type="ECO:0000313" key="17">
    <source>
        <dbReference type="Proteomes" id="UP000318834"/>
    </source>
</evidence>
<keyword evidence="2 11" id="KW-0235">DNA replication</keyword>
<organism evidence="16 17">
    <name type="scientific">Candidatus Segetimicrobium genomatis</name>
    <dbReference type="NCBI Taxonomy" id="2569760"/>
    <lineage>
        <taxon>Bacteria</taxon>
        <taxon>Bacillati</taxon>
        <taxon>Candidatus Sysuimicrobiota</taxon>
        <taxon>Candidatus Sysuimicrobiia</taxon>
        <taxon>Candidatus Sysuimicrobiales</taxon>
        <taxon>Candidatus Segetimicrobiaceae</taxon>
        <taxon>Candidatus Segetimicrobium</taxon>
    </lineage>
</organism>
<feature type="binding site" evidence="11">
    <location>
        <position position="142"/>
    </location>
    <ligand>
        <name>Zn(2+)</name>
        <dbReference type="ChEBI" id="CHEBI:29105"/>
        <label>1</label>
    </ligand>
</feature>
<dbReference type="AlphaFoldDB" id="A0A537J050"/>
<name>A0A537J050_9BACT</name>
<dbReference type="InterPro" id="IPR018253">
    <property type="entry name" value="DnaJ_domain_CS"/>
</dbReference>
<dbReference type="GO" id="GO:0042026">
    <property type="term" value="P:protein refolding"/>
    <property type="evidence" value="ECO:0007669"/>
    <property type="project" value="TreeGrafter"/>
</dbReference>
<dbReference type="GO" id="GO:0006260">
    <property type="term" value="P:DNA replication"/>
    <property type="evidence" value="ECO:0007669"/>
    <property type="project" value="UniProtKB-KW"/>
</dbReference>
<evidence type="ECO:0000256" key="13">
    <source>
        <dbReference type="SAM" id="MobiDB-lite"/>
    </source>
</evidence>
<feature type="binding site" evidence="11">
    <location>
        <position position="196"/>
    </location>
    <ligand>
        <name>Zn(2+)</name>
        <dbReference type="ChEBI" id="CHEBI:29105"/>
        <label>1</label>
    </ligand>
</feature>